<dbReference type="PANTHER" id="PTHR11895:SF7">
    <property type="entry name" value="GLUTAMYL-TRNA(GLN) AMIDOTRANSFERASE SUBUNIT A, MITOCHONDRIAL"/>
    <property type="match status" value="1"/>
</dbReference>
<dbReference type="EMBL" id="JABJRC010000006">
    <property type="protein sequence ID" value="NOL43372.1"/>
    <property type="molecule type" value="Genomic_DNA"/>
</dbReference>
<dbReference type="PANTHER" id="PTHR11895">
    <property type="entry name" value="TRANSAMIDASE"/>
    <property type="match status" value="1"/>
</dbReference>
<dbReference type="InterPro" id="IPR000120">
    <property type="entry name" value="Amidase"/>
</dbReference>
<organism evidence="5 6">
    <name type="scientific">Kribbella sandramycini</name>
    <dbReference type="NCBI Taxonomy" id="60450"/>
    <lineage>
        <taxon>Bacteria</taxon>
        <taxon>Bacillati</taxon>
        <taxon>Actinomycetota</taxon>
        <taxon>Actinomycetes</taxon>
        <taxon>Propionibacteriales</taxon>
        <taxon>Kribbellaceae</taxon>
        <taxon>Kribbella</taxon>
    </lineage>
</organism>
<evidence type="ECO:0000313" key="7">
    <source>
        <dbReference type="Proteomes" id="UP000553957"/>
    </source>
</evidence>
<keyword evidence="4" id="KW-0808">Transferase</keyword>
<feature type="domain" description="Amidase" evidence="3">
    <location>
        <begin position="91"/>
        <end position="213"/>
    </location>
</feature>
<evidence type="ECO:0000313" key="4">
    <source>
        <dbReference type="EMBL" id="MBB6571221.1"/>
    </source>
</evidence>
<protein>
    <submittedName>
        <fullName evidence="4 5">Amidase</fullName>
    </submittedName>
</protein>
<dbReference type="RefSeq" id="WP_171676316.1">
    <property type="nucleotide sequence ID" value="NZ_BAAAGT010000015.1"/>
</dbReference>
<reference evidence="4 7" key="2">
    <citation type="submission" date="2020-08" db="EMBL/GenBank/DDBJ databases">
        <title>Sequencing the genomes of 1000 actinobacteria strains.</title>
        <authorList>
            <person name="Klenk H.-P."/>
        </authorList>
    </citation>
    <scope>NUCLEOTIDE SEQUENCE [LARGE SCALE GENOMIC DNA]</scope>
    <source>
        <strain evidence="4 7">DSM 15626</strain>
    </source>
</reference>
<dbReference type="InterPro" id="IPR036928">
    <property type="entry name" value="AS_sf"/>
</dbReference>
<sequence>MISNLPHYPRLSAVEIAAAVRAGDLSAHDTLRAAQAEIDRHDERLRAFAKLWPEAAARHADDVDRQIRAGEHLPLAGVPIGVKATEGLGAFQTTRLLAAGCVPVGATTTPGPGPIWQTWGSSDRGPTRNPDNPEWSPGGSSAGSAVAVAAGMVPIATGSDGAGSIRIPAAWCSIIGLKPTNGTAPARDRAGLNIAGPLARTATDAALYLSTLTDAPYRAPEPLATPMRTGWSRTLGFAQTDDHVASTAFDRLIALAAHDQIDVHDTDLRLTDPATCWAALRAGADPACAAALRHDLDRYFARHDLLATPTTPNPPHGHEGPGATYSVALTWAFNITGHPAISIPAGHTPAGEPVGLQLVARHGHEHDLLAIAAQLAG</sequence>
<evidence type="ECO:0000313" key="6">
    <source>
        <dbReference type="Proteomes" id="UP000534306"/>
    </source>
</evidence>
<feature type="domain" description="Amidase" evidence="3">
    <location>
        <begin position="291"/>
        <end position="369"/>
    </location>
</feature>
<evidence type="ECO:0000256" key="1">
    <source>
        <dbReference type="ARBA" id="ARBA00009199"/>
    </source>
</evidence>
<proteinExistence type="inferred from homology"/>
<dbReference type="SUPFAM" id="SSF75304">
    <property type="entry name" value="Amidase signature (AS) enzymes"/>
    <property type="match status" value="1"/>
</dbReference>
<comment type="similarity">
    <text evidence="1">Belongs to the amidase family.</text>
</comment>
<keyword evidence="6" id="KW-1185">Reference proteome</keyword>
<dbReference type="AlphaFoldDB" id="A0A7Y4L305"/>
<name>A0A7Y4L305_9ACTN</name>
<evidence type="ECO:0000313" key="5">
    <source>
        <dbReference type="EMBL" id="NOL43372.1"/>
    </source>
</evidence>
<evidence type="ECO:0000259" key="3">
    <source>
        <dbReference type="Pfam" id="PF01425"/>
    </source>
</evidence>
<comment type="caution">
    <text evidence="5">The sequence shown here is derived from an EMBL/GenBank/DDBJ whole genome shotgun (WGS) entry which is preliminary data.</text>
</comment>
<dbReference type="InterPro" id="IPR023631">
    <property type="entry name" value="Amidase_dom"/>
</dbReference>
<evidence type="ECO:0000256" key="2">
    <source>
        <dbReference type="SAM" id="MobiDB-lite"/>
    </source>
</evidence>
<reference evidence="5 6" key="1">
    <citation type="submission" date="2020-05" db="EMBL/GenBank/DDBJ databases">
        <title>Genome sequence of Kribbella sandramycini ATCC 39419.</title>
        <authorList>
            <person name="Maclea K.S."/>
            <person name="Fair J.L."/>
        </authorList>
    </citation>
    <scope>NUCLEOTIDE SEQUENCE [LARGE SCALE GENOMIC DNA]</scope>
    <source>
        <strain evidence="5 6">ATCC 39419</strain>
    </source>
</reference>
<dbReference type="EMBL" id="JACHKF010000001">
    <property type="protein sequence ID" value="MBB6571221.1"/>
    <property type="molecule type" value="Genomic_DNA"/>
</dbReference>
<dbReference type="GO" id="GO:0016740">
    <property type="term" value="F:transferase activity"/>
    <property type="evidence" value="ECO:0007669"/>
    <property type="project" value="UniProtKB-KW"/>
</dbReference>
<dbReference type="Proteomes" id="UP000553957">
    <property type="component" value="Unassembled WGS sequence"/>
</dbReference>
<gene>
    <name evidence="4" type="ORF">HNR71_006858</name>
    <name evidence="5" type="ORF">HPO96_24310</name>
</gene>
<dbReference type="Proteomes" id="UP000534306">
    <property type="component" value="Unassembled WGS sequence"/>
</dbReference>
<dbReference type="Pfam" id="PF01425">
    <property type="entry name" value="Amidase"/>
    <property type="match status" value="3"/>
</dbReference>
<dbReference type="Gene3D" id="3.90.1300.10">
    <property type="entry name" value="Amidase signature (AS) domain"/>
    <property type="match status" value="2"/>
</dbReference>
<feature type="region of interest" description="Disordered" evidence="2">
    <location>
        <begin position="108"/>
        <end position="142"/>
    </location>
</feature>
<accession>A0A7Y4L305</accession>
<feature type="domain" description="Amidase" evidence="3">
    <location>
        <begin position="30"/>
        <end position="84"/>
    </location>
</feature>